<dbReference type="OrthoDB" id="5084290at2"/>
<keyword evidence="2" id="KW-1185">Reference proteome</keyword>
<proteinExistence type="predicted"/>
<evidence type="ECO:0000313" key="2">
    <source>
        <dbReference type="Proteomes" id="UP000312512"/>
    </source>
</evidence>
<dbReference type="EMBL" id="VDLX02000020">
    <property type="protein sequence ID" value="KAB8189399.1"/>
    <property type="molecule type" value="Genomic_DNA"/>
</dbReference>
<evidence type="ECO:0000313" key="1">
    <source>
        <dbReference type="EMBL" id="KAB8189399.1"/>
    </source>
</evidence>
<sequence>MRLTRRGRIVLVVALVMVSLGWFWLGTRAAGQAAVEGAVTGQVGSSWVEVHEGDTVRPVDTAGLR</sequence>
<accession>A0A5C4VLU3</accession>
<dbReference type="Proteomes" id="UP000312512">
    <property type="component" value="Unassembled WGS sequence"/>
</dbReference>
<comment type="caution">
    <text evidence="1">The sequence shown here is derived from an EMBL/GenBank/DDBJ whole genome shotgun (WGS) entry which is preliminary data.</text>
</comment>
<reference evidence="1 2" key="1">
    <citation type="submission" date="2019-10" db="EMBL/GenBank/DDBJ databases">
        <title>Nonomuraea sp. nov., isolated from Phyllanthus amarus.</title>
        <authorList>
            <person name="Klykleung N."/>
            <person name="Tanasupawat S."/>
        </authorList>
    </citation>
    <scope>NUCLEOTIDE SEQUENCE [LARGE SCALE GENOMIC DNA]</scope>
    <source>
        <strain evidence="1 2">PA1-10</strain>
    </source>
</reference>
<name>A0A5C4VLU3_9ACTN</name>
<protein>
    <submittedName>
        <fullName evidence="1">Uncharacterized protein</fullName>
    </submittedName>
</protein>
<organism evidence="1 2">
    <name type="scientific">Nonomuraea phyllanthi</name>
    <dbReference type="NCBI Taxonomy" id="2219224"/>
    <lineage>
        <taxon>Bacteria</taxon>
        <taxon>Bacillati</taxon>
        <taxon>Actinomycetota</taxon>
        <taxon>Actinomycetes</taxon>
        <taxon>Streptosporangiales</taxon>
        <taxon>Streptosporangiaceae</taxon>
        <taxon>Nonomuraea</taxon>
    </lineage>
</organism>
<dbReference type="AlphaFoldDB" id="A0A5C4VLU3"/>
<dbReference type="RefSeq" id="WP_139635641.1">
    <property type="nucleotide sequence ID" value="NZ_VDLX02000020.1"/>
</dbReference>
<gene>
    <name evidence="1" type="ORF">FH608_040090</name>
</gene>